<keyword evidence="3" id="KW-1185">Reference proteome</keyword>
<dbReference type="Pfam" id="PF08400">
    <property type="entry name" value="phage_tail_N"/>
    <property type="match status" value="1"/>
</dbReference>
<dbReference type="OrthoDB" id="6683604at2"/>
<evidence type="ECO:0000259" key="1">
    <source>
        <dbReference type="Pfam" id="PF08400"/>
    </source>
</evidence>
<organism evidence="2 3">
    <name type="scientific">Plesiomonas shigelloides 302-73</name>
    <dbReference type="NCBI Taxonomy" id="1315976"/>
    <lineage>
        <taxon>Bacteria</taxon>
        <taxon>Pseudomonadati</taxon>
        <taxon>Pseudomonadota</taxon>
        <taxon>Gammaproteobacteria</taxon>
        <taxon>Enterobacterales</taxon>
        <taxon>Enterobacteriaceae</taxon>
        <taxon>Plesiomonas</taxon>
    </lineage>
</organism>
<gene>
    <name evidence="2" type="ORF">PLESHI_11970</name>
</gene>
<protein>
    <submittedName>
        <fullName evidence="2">Prophage tail fiber protein</fullName>
    </submittedName>
</protein>
<dbReference type="HOGENOM" id="CLU_678853_0_0_6"/>
<feature type="domain" description="Lambda-like tail fibre protein N-terminal" evidence="1">
    <location>
        <begin position="5"/>
        <end position="130"/>
    </location>
</feature>
<dbReference type="Proteomes" id="UP000014012">
    <property type="component" value="Unassembled WGS sequence"/>
</dbReference>
<accession>R8APA5</accession>
<dbReference type="STRING" id="703.SAMEA2665130_00653"/>
<sequence>MYSKILISGRLVEPADDKPRSGVTLTLYSVKNSSVVLKHATYRCVTGGNGEYSFNAAPGTYAVAVSVYGAEPERVGQIRVYSDSLPGDLNTFLMAPAEDDLTPEIIRLVDSMRSEAVKAAESAKQSEQVTSTLASDVATHAEQVASNTVVVEQKTTIATDAAATAVAAKEQASKDALATGKDRQATQTKALEAAASANAAKAAQDSIVEDAADVRDKALQVAENTTLVANNAAAVQLNTEQVAQNTQTVTTKTQQVSENAQAVAANTQAVTQVRDEVVAKTSMAQAAADTATQKAASAAVHDAAAAEYARQAQEAAQATEGALMDGGAADLSAGVYPQPVVVSGTSRPTFWKVTKGGTVGGVDYGVGDTLIYTVAGSGSYYKIDNTESVTSVQGEKGAVTLTPEKI</sequence>
<feature type="non-terminal residue" evidence="2">
    <location>
        <position position="406"/>
    </location>
</feature>
<dbReference type="InterPro" id="IPR008969">
    <property type="entry name" value="CarboxyPept-like_regulatory"/>
</dbReference>
<comment type="caution">
    <text evidence="2">The sequence shown here is derived from an EMBL/GenBank/DDBJ whole genome shotgun (WGS) entry which is preliminary data.</text>
</comment>
<dbReference type="InterPro" id="IPR013609">
    <property type="entry name" value="Stf-like_N"/>
</dbReference>
<reference evidence="2 3" key="1">
    <citation type="journal article" date="2013" name="Genome Announc.">
        <title>Genome Sequence of Plesiomonas shigelloides Strain 302-73 (Serotype O1).</title>
        <authorList>
            <person name="Pique N."/>
            <person name="Aquilini E."/>
            <person name="Alioto T."/>
            <person name="Minana-Galbis D."/>
            <person name="Tomas J.M."/>
        </authorList>
    </citation>
    <scope>NUCLEOTIDE SEQUENCE [LARGE SCALE GENOMIC DNA]</scope>
    <source>
        <strain evidence="2 3">302-73</strain>
    </source>
</reference>
<evidence type="ECO:0000313" key="3">
    <source>
        <dbReference type="Proteomes" id="UP000014012"/>
    </source>
</evidence>
<dbReference type="Gene3D" id="2.60.40.1120">
    <property type="entry name" value="Carboxypeptidase-like, regulatory domain"/>
    <property type="match status" value="1"/>
</dbReference>
<dbReference type="EMBL" id="AQQO01000350">
    <property type="protein sequence ID" value="EON88159.1"/>
    <property type="molecule type" value="Genomic_DNA"/>
</dbReference>
<dbReference type="SUPFAM" id="SSF49464">
    <property type="entry name" value="Carboxypeptidase regulatory domain-like"/>
    <property type="match status" value="1"/>
</dbReference>
<proteinExistence type="predicted"/>
<name>R8APA5_PLESH</name>
<evidence type="ECO:0000313" key="2">
    <source>
        <dbReference type="EMBL" id="EON88159.1"/>
    </source>
</evidence>
<dbReference type="AlphaFoldDB" id="R8APA5"/>
<dbReference type="RefSeq" id="WP_010864000.1">
    <property type="nucleotide sequence ID" value="NZ_KB944511.1"/>
</dbReference>